<evidence type="ECO:0000256" key="1">
    <source>
        <dbReference type="SAM" id="MobiDB-lite"/>
    </source>
</evidence>
<sequence>MAIDTEFDRVSVNYSQTKRGYVRHQPGEVIPFATTLEVQDHVDLKAMAHADGMTIAAFCKKLIGRERLRRLRMAEMVREGRSRENTSGTSHASVKAA</sequence>
<dbReference type="EMBL" id="CP003130">
    <property type="protein sequence ID" value="AEU37307.1"/>
    <property type="molecule type" value="Genomic_DNA"/>
</dbReference>
<dbReference type="HOGENOM" id="CLU_2342807_0_0_0"/>
<dbReference type="AlphaFoldDB" id="G8NRE9"/>
<dbReference type="OrthoDB" id="9916552at2"/>
<organism evidence="2 3">
    <name type="scientific">Granulicella mallensis (strain ATCC BAA-1857 / DSM 23137 / MP5ACTX8)</name>
    <dbReference type="NCBI Taxonomy" id="682795"/>
    <lineage>
        <taxon>Bacteria</taxon>
        <taxon>Pseudomonadati</taxon>
        <taxon>Acidobacteriota</taxon>
        <taxon>Terriglobia</taxon>
        <taxon>Terriglobales</taxon>
        <taxon>Acidobacteriaceae</taxon>
        <taxon>Granulicella</taxon>
    </lineage>
</organism>
<feature type="region of interest" description="Disordered" evidence="1">
    <location>
        <begin position="77"/>
        <end position="97"/>
    </location>
</feature>
<keyword evidence="3" id="KW-1185">Reference proteome</keyword>
<dbReference type="RefSeq" id="WP_014266184.1">
    <property type="nucleotide sequence ID" value="NC_016631.1"/>
</dbReference>
<dbReference type="STRING" id="682795.AciX8_3004"/>
<feature type="compositionally biased region" description="Polar residues" evidence="1">
    <location>
        <begin position="85"/>
        <end position="97"/>
    </location>
</feature>
<dbReference type="Proteomes" id="UP000007113">
    <property type="component" value="Chromosome"/>
</dbReference>
<evidence type="ECO:0000313" key="3">
    <source>
        <dbReference type="Proteomes" id="UP000007113"/>
    </source>
</evidence>
<reference evidence="2 3" key="1">
    <citation type="submission" date="2011-11" db="EMBL/GenBank/DDBJ databases">
        <title>Complete sequence of Granulicella mallensis MP5ACTX8.</title>
        <authorList>
            <consortium name="US DOE Joint Genome Institute"/>
            <person name="Lucas S."/>
            <person name="Copeland A."/>
            <person name="Lapidus A."/>
            <person name="Cheng J.-F."/>
            <person name="Goodwin L."/>
            <person name="Pitluck S."/>
            <person name="Peters L."/>
            <person name="Lu M."/>
            <person name="Detter J.C."/>
            <person name="Han C."/>
            <person name="Tapia R."/>
            <person name="Land M."/>
            <person name="Hauser L."/>
            <person name="Kyrpides N."/>
            <person name="Ivanova N."/>
            <person name="Mikhailova N."/>
            <person name="Pagani I."/>
            <person name="Rawat S."/>
            <person name="Mannisto M."/>
            <person name="Haggblom M."/>
            <person name="Woyke T."/>
        </authorList>
    </citation>
    <scope>NUCLEOTIDE SEQUENCE [LARGE SCALE GENOMIC DNA]</scope>
    <source>
        <strain evidence="3">ATCC BAA-1857 / DSM 23137 / MP5ACTX8</strain>
    </source>
</reference>
<dbReference type="KEGG" id="gma:AciX8_3004"/>
<accession>G8NRE9</accession>
<evidence type="ECO:0000313" key="2">
    <source>
        <dbReference type="EMBL" id="AEU37307.1"/>
    </source>
</evidence>
<proteinExistence type="predicted"/>
<name>G8NRE9_GRAMM</name>
<protein>
    <submittedName>
        <fullName evidence="2">Uncharacterized protein</fullName>
    </submittedName>
</protein>
<gene>
    <name evidence="2" type="ordered locus">AciX8_3004</name>
</gene>